<proteinExistence type="predicted"/>
<accession>A0A397J6M3</accession>
<dbReference type="AlphaFoldDB" id="A0A397J6M3"/>
<gene>
    <name evidence="1" type="ORF">Glove_132g51</name>
</gene>
<comment type="caution">
    <text evidence="1">The sequence shown here is derived from an EMBL/GenBank/DDBJ whole genome shotgun (WGS) entry which is preliminary data.</text>
</comment>
<reference evidence="1 2" key="1">
    <citation type="submission" date="2018-08" db="EMBL/GenBank/DDBJ databases">
        <title>Genome and evolution of the arbuscular mycorrhizal fungus Diversispora epigaea (formerly Glomus versiforme) and its bacterial endosymbionts.</title>
        <authorList>
            <person name="Sun X."/>
            <person name="Fei Z."/>
            <person name="Harrison M."/>
        </authorList>
    </citation>
    <scope>NUCLEOTIDE SEQUENCE [LARGE SCALE GENOMIC DNA]</scope>
    <source>
        <strain evidence="1 2">IT104</strain>
    </source>
</reference>
<dbReference type="EMBL" id="PQFF01000123">
    <property type="protein sequence ID" value="RHZ80713.1"/>
    <property type="molecule type" value="Genomic_DNA"/>
</dbReference>
<dbReference type="Proteomes" id="UP000266861">
    <property type="component" value="Unassembled WGS sequence"/>
</dbReference>
<sequence length="110" mass="12327">MVNGGSSPQDVSKIVGRYTDVKNASMVINSYLRKGEFIVFDLDKPEDDELAIRLSYTGRKKPPSATTSVIKLSMHSNISILRKDFWILFKANVFPILSYVSSRLGEVSLK</sequence>
<organism evidence="1 2">
    <name type="scientific">Diversispora epigaea</name>
    <dbReference type="NCBI Taxonomy" id="1348612"/>
    <lineage>
        <taxon>Eukaryota</taxon>
        <taxon>Fungi</taxon>
        <taxon>Fungi incertae sedis</taxon>
        <taxon>Mucoromycota</taxon>
        <taxon>Glomeromycotina</taxon>
        <taxon>Glomeromycetes</taxon>
        <taxon>Diversisporales</taxon>
        <taxon>Diversisporaceae</taxon>
        <taxon>Diversispora</taxon>
    </lineage>
</organism>
<evidence type="ECO:0000313" key="1">
    <source>
        <dbReference type="EMBL" id="RHZ80713.1"/>
    </source>
</evidence>
<keyword evidence="2" id="KW-1185">Reference proteome</keyword>
<protein>
    <submittedName>
        <fullName evidence="1">Uncharacterized protein</fullName>
    </submittedName>
</protein>
<evidence type="ECO:0000313" key="2">
    <source>
        <dbReference type="Proteomes" id="UP000266861"/>
    </source>
</evidence>
<name>A0A397J6M3_9GLOM</name>